<evidence type="ECO:0000313" key="2">
    <source>
        <dbReference type="Proteomes" id="UP001279734"/>
    </source>
</evidence>
<proteinExistence type="predicted"/>
<keyword evidence="2" id="KW-1185">Reference proteome</keyword>
<protein>
    <submittedName>
        <fullName evidence="1">Uncharacterized protein</fullName>
    </submittedName>
</protein>
<dbReference type="EMBL" id="BSYO01000028">
    <property type="protein sequence ID" value="GMH24745.1"/>
    <property type="molecule type" value="Genomic_DNA"/>
</dbReference>
<comment type="caution">
    <text evidence="1">The sequence shown here is derived from an EMBL/GenBank/DDBJ whole genome shotgun (WGS) entry which is preliminary data.</text>
</comment>
<gene>
    <name evidence="1" type="ORF">Nepgr_026588</name>
</gene>
<sequence>MKNSIGNFDKQMMDEDKFSSHRRSFSGAIKRHCGAKSPSSPSPSNSPLLLLFHLNPIGFMNSSCSREAAVSLQILRQLLRGQLLIVRSPYGNKIARQKLKMKPPLAYSLLQQLHLVGALGDPSFAEYDTSIQQEDDRSIHSRKSSMSNKTLSNKRFFL</sequence>
<dbReference type="Proteomes" id="UP001279734">
    <property type="component" value="Unassembled WGS sequence"/>
</dbReference>
<name>A0AAD3T836_NEPGR</name>
<evidence type="ECO:0000313" key="1">
    <source>
        <dbReference type="EMBL" id="GMH24745.1"/>
    </source>
</evidence>
<dbReference type="AlphaFoldDB" id="A0AAD3T836"/>
<reference evidence="1" key="1">
    <citation type="submission" date="2023-05" db="EMBL/GenBank/DDBJ databases">
        <title>Nepenthes gracilis genome sequencing.</title>
        <authorList>
            <person name="Fukushima K."/>
        </authorList>
    </citation>
    <scope>NUCLEOTIDE SEQUENCE</scope>
    <source>
        <strain evidence="1">SING2019-196</strain>
    </source>
</reference>
<accession>A0AAD3T836</accession>
<organism evidence="1 2">
    <name type="scientific">Nepenthes gracilis</name>
    <name type="common">Slender pitcher plant</name>
    <dbReference type="NCBI Taxonomy" id="150966"/>
    <lineage>
        <taxon>Eukaryota</taxon>
        <taxon>Viridiplantae</taxon>
        <taxon>Streptophyta</taxon>
        <taxon>Embryophyta</taxon>
        <taxon>Tracheophyta</taxon>
        <taxon>Spermatophyta</taxon>
        <taxon>Magnoliopsida</taxon>
        <taxon>eudicotyledons</taxon>
        <taxon>Gunneridae</taxon>
        <taxon>Pentapetalae</taxon>
        <taxon>Caryophyllales</taxon>
        <taxon>Nepenthaceae</taxon>
        <taxon>Nepenthes</taxon>
    </lineage>
</organism>